<dbReference type="OrthoDB" id="1160166at2"/>
<dbReference type="AlphaFoldDB" id="A0A1H9ENU6"/>
<keyword evidence="1" id="KW-0812">Transmembrane</keyword>
<feature type="transmembrane region" description="Helical" evidence="1">
    <location>
        <begin position="211"/>
        <end position="229"/>
    </location>
</feature>
<name>A0A1H9ENU6_9GAMM</name>
<keyword evidence="1" id="KW-0472">Membrane</keyword>
<protein>
    <recommendedName>
        <fullName evidence="4">DUF4386 domain-containing protein</fullName>
    </recommendedName>
</protein>
<keyword evidence="1" id="KW-1133">Transmembrane helix</keyword>
<dbReference type="Pfam" id="PF14329">
    <property type="entry name" value="DUF4386"/>
    <property type="match status" value="1"/>
</dbReference>
<reference evidence="2 3" key="1">
    <citation type="submission" date="2016-10" db="EMBL/GenBank/DDBJ databases">
        <authorList>
            <person name="de Groot N.N."/>
        </authorList>
    </citation>
    <scope>NUCLEOTIDE SEQUENCE [LARGE SCALE GENOMIC DNA]</scope>
    <source>
        <strain evidence="2 3">DSM 25927</strain>
    </source>
</reference>
<evidence type="ECO:0000313" key="2">
    <source>
        <dbReference type="EMBL" id="SEQ27319.1"/>
    </source>
</evidence>
<feature type="transmembrane region" description="Helical" evidence="1">
    <location>
        <begin position="68"/>
        <end position="85"/>
    </location>
</feature>
<sequence>MHPASDSFTALRAQARRAGLLYLAVALIAPWGLVYAPNKLFVAGDPAATAAALAAGEWLLRLGIATELLHQTIEVFLVLALYRLLAPVREPWARLMAVLGLLPIPIAFLNTVSEFGVLLLLKDAALSAAFSGPQRDALLYLLMRLHGAGLSVASVFWGLWLLPLGALSIRSGFIPRWIGIGVIIAGLGYVLDVAIRVLAPTLSATLSSVVTPLQSLELLIILWLAVFGARKPSQGA</sequence>
<feature type="transmembrane region" description="Helical" evidence="1">
    <location>
        <begin position="97"/>
        <end position="121"/>
    </location>
</feature>
<dbReference type="EMBL" id="FOFS01000005">
    <property type="protein sequence ID" value="SEQ27319.1"/>
    <property type="molecule type" value="Genomic_DNA"/>
</dbReference>
<dbReference type="Proteomes" id="UP000199233">
    <property type="component" value="Unassembled WGS sequence"/>
</dbReference>
<dbReference type="RefSeq" id="WP_093284100.1">
    <property type="nucleotide sequence ID" value="NZ_FOFS01000005.1"/>
</dbReference>
<evidence type="ECO:0008006" key="4">
    <source>
        <dbReference type="Google" id="ProtNLM"/>
    </source>
</evidence>
<dbReference type="InterPro" id="IPR025495">
    <property type="entry name" value="DUF4386"/>
</dbReference>
<feature type="transmembrane region" description="Helical" evidence="1">
    <location>
        <begin position="20"/>
        <end position="36"/>
    </location>
</feature>
<accession>A0A1H9ENU6</accession>
<evidence type="ECO:0000313" key="3">
    <source>
        <dbReference type="Proteomes" id="UP000199233"/>
    </source>
</evidence>
<keyword evidence="3" id="KW-1185">Reference proteome</keyword>
<gene>
    <name evidence="2" type="ORF">SAMN04488038_105103</name>
</gene>
<feature type="transmembrane region" description="Helical" evidence="1">
    <location>
        <begin position="177"/>
        <end position="199"/>
    </location>
</feature>
<proteinExistence type="predicted"/>
<feature type="transmembrane region" description="Helical" evidence="1">
    <location>
        <begin position="141"/>
        <end position="165"/>
    </location>
</feature>
<evidence type="ECO:0000256" key="1">
    <source>
        <dbReference type="SAM" id="Phobius"/>
    </source>
</evidence>
<organism evidence="2 3">
    <name type="scientific">Solimonas aquatica</name>
    <dbReference type="NCBI Taxonomy" id="489703"/>
    <lineage>
        <taxon>Bacteria</taxon>
        <taxon>Pseudomonadati</taxon>
        <taxon>Pseudomonadota</taxon>
        <taxon>Gammaproteobacteria</taxon>
        <taxon>Nevskiales</taxon>
        <taxon>Nevskiaceae</taxon>
        <taxon>Solimonas</taxon>
    </lineage>
</organism>